<dbReference type="InterPro" id="IPR022228">
    <property type="entry name" value="DUF3755"/>
</dbReference>
<sequence length="229" mass="24655">MANGARTHPPPPPPPCAAPTPADSKHQLLHNPGLAVEWSAEEQSILDESLHTFGSEAGVWKYIKIAALLSDKSVRDVALRCRWMAKKEVGKRRKAEEQHNASKKSKDKKVSTCLFSLALVGSTNTGSMPMYSTAPLPIDADDGISNEAIGGTAGELFDQNLQVVVQIRANLAAGKAQENTDLLAKFRDNLEALLDGMSNVSGIMSHMPPLQIAINRELADTILPTKSQP</sequence>
<dbReference type="KEGG" id="smo:SELMODRAFT_167876"/>
<keyword evidence="3" id="KW-1185">Reference proteome</keyword>
<dbReference type="PANTHER" id="PTHR14000">
    <property type="entry name" value="FINGER CCCH DOMAIN PROTEIN, PUTATIVE (DUF3755)-RELATED"/>
    <property type="match status" value="1"/>
</dbReference>
<organism evidence="3">
    <name type="scientific">Selaginella moellendorffii</name>
    <name type="common">Spikemoss</name>
    <dbReference type="NCBI Taxonomy" id="88036"/>
    <lineage>
        <taxon>Eukaryota</taxon>
        <taxon>Viridiplantae</taxon>
        <taxon>Streptophyta</taxon>
        <taxon>Embryophyta</taxon>
        <taxon>Tracheophyta</taxon>
        <taxon>Lycopodiopsida</taxon>
        <taxon>Selaginellales</taxon>
        <taxon>Selaginellaceae</taxon>
        <taxon>Selaginella</taxon>
    </lineage>
</organism>
<dbReference type="Pfam" id="PF12579">
    <property type="entry name" value="DUF3755"/>
    <property type="match status" value="1"/>
</dbReference>
<feature type="region of interest" description="Disordered" evidence="1">
    <location>
        <begin position="1"/>
        <end position="27"/>
    </location>
</feature>
<feature type="compositionally biased region" description="Pro residues" evidence="1">
    <location>
        <begin position="8"/>
        <end position="18"/>
    </location>
</feature>
<dbReference type="Gramene" id="EFJ33432">
    <property type="protein sequence ID" value="EFJ33432"/>
    <property type="gene ID" value="SELMODRAFT_167876"/>
</dbReference>
<dbReference type="EMBL" id="GL377571">
    <property type="protein sequence ID" value="EFJ33432.1"/>
    <property type="molecule type" value="Genomic_DNA"/>
</dbReference>
<dbReference type="OMA" id="KYAKIAM"/>
<dbReference type="PANTHER" id="PTHR14000:SF1">
    <property type="entry name" value="HISTONE H2A DEUBIQUITINASE (DUF3755)"/>
    <property type="match status" value="1"/>
</dbReference>
<protein>
    <recommendedName>
        <fullName evidence="4">Myb-like domain-containing protein</fullName>
    </recommendedName>
</protein>
<dbReference type="AlphaFoldDB" id="D8R4B0"/>
<proteinExistence type="predicted"/>
<dbReference type="FunCoup" id="D8R4B0">
    <property type="interactions" value="1620"/>
</dbReference>
<dbReference type="CDD" id="cd00167">
    <property type="entry name" value="SANT"/>
    <property type="match status" value="1"/>
</dbReference>
<name>D8R4B0_SELML</name>
<dbReference type="InterPro" id="IPR001005">
    <property type="entry name" value="SANT/Myb"/>
</dbReference>
<gene>
    <name evidence="2" type="ORF">SELMODRAFT_167876</name>
</gene>
<dbReference type="InParanoid" id="D8R4B0"/>
<evidence type="ECO:0008006" key="4">
    <source>
        <dbReference type="Google" id="ProtNLM"/>
    </source>
</evidence>
<evidence type="ECO:0000313" key="3">
    <source>
        <dbReference type="Proteomes" id="UP000001514"/>
    </source>
</evidence>
<dbReference type="HOGENOM" id="CLU_058705_1_0_1"/>
<reference evidence="2 3" key="1">
    <citation type="journal article" date="2011" name="Science">
        <title>The Selaginella genome identifies genetic changes associated with the evolution of vascular plants.</title>
        <authorList>
            <person name="Banks J.A."/>
            <person name="Nishiyama T."/>
            <person name="Hasebe M."/>
            <person name="Bowman J.L."/>
            <person name="Gribskov M."/>
            <person name="dePamphilis C."/>
            <person name="Albert V.A."/>
            <person name="Aono N."/>
            <person name="Aoyama T."/>
            <person name="Ambrose B.A."/>
            <person name="Ashton N.W."/>
            <person name="Axtell M.J."/>
            <person name="Barker E."/>
            <person name="Barker M.S."/>
            <person name="Bennetzen J.L."/>
            <person name="Bonawitz N.D."/>
            <person name="Chapple C."/>
            <person name="Cheng C."/>
            <person name="Correa L.G."/>
            <person name="Dacre M."/>
            <person name="DeBarry J."/>
            <person name="Dreyer I."/>
            <person name="Elias M."/>
            <person name="Engstrom E.M."/>
            <person name="Estelle M."/>
            <person name="Feng L."/>
            <person name="Finet C."/>
            <person name="Floyd S.K."/>
            <person name="Frommer W.B."/>
            <person name="Fujita T."/>
            <person name="Gramzow L."/>
            <person name="Gutensohn M."/>
            <person name="Harholt J."/>
            <person name="Hattori M."/>
            <person name="Heyl A."/>
            <person name="Hirai T."/>
            <person name="Hiwatashi Y."/>
            <person name="Ishikawa M."/>
            <person name="Iwata M."/>
            <person name="Karol K.G."/>
            <person name="Koehler B."/>
            <person name="Kolukisaoglu U."/>
            <person name="Kubo M."/>
            <person name="Kurata T."/>
            <person name="Lalonde S."/>
            <person name="Li K."/>
            <person name="Li Y."/>
            <person name="Litt A."/>
            <person name="Lyons E."/>
            <person name="Manning G."/>
            <person name="Maruyama T."/>
            <person name="Michael T.P."/>
            <person name="Mikami K."/>
            <person name="Miyazaki S."/>
            <person name="Morinaga S."/>
            <person name="Murata T."/>
            <person name="Mueller-Roeber B."/>
            <person name="Nelson D.R."/>
            <person name="Obara M."/>
            <person name="Oguri Y."/>
            <person name="Olmstead R.G."/>
            <person name="Onodera N."/>
            <person name="Petersen B.L."/>
            <person name="Pils B."/>
            <person name="Prigge M."/>
            <person name="Rensing S.A."/>
            <person name="Riano-Pachon D.M."/>
            <person name="Roberts A.W."/>
            <person name="Sato Y."/>
            <person name="Scheller H.V."/>
            <person name="Schulz B."/>
            <person name="Schulz C."/>
            <person name="Shakirov E.V."/>
            <person name="Shibagaki N."/>
            <person name="Shinohara N."/>
            <person name="Shippen D.E."/>
            <person name="Soerensen I."/>
            <person name="Sotooka R."/>
            <person name="Sugimoto N."/>
            <person name="Sugita M."/>
            <person name="Sumikawa N."/>
            <person name="Tanurdzic M."/>
            <person name="Theissen G."/>
            <person name="Ulvskov P."/>
            <person name="Wakazuki S."/>
            <person name="Weng J.K."/>
            <person name="Willats W.W."/>
            <person name="Wipf D."/>
            <person name="Wolf P.G."/>
            <person name="Yang L."/>
            <person name="Zimmer A.D."/>
            <person name="Zhu Q."/>
            <person name="Mitros T."/>
            <person name="Hellsten U."/>
            <person name="Loque D."/>
            <person name="Otillar R."/>
            <person name="Salamov A."/>
            <person name="Schmutz J."/>
            <person name="Shapiro H."/>
            <person name="Lindquist E."/>
            <person name="Lucas S."/>
            <person name="Rokhsar D."/>
            <person name="Grigoriev I.V."/>
        </authorList>
    </citation>
    <scope>NUCLEOTIDE SEQUENCE [LARGE SCALE GENOMIC DNA]</scope>
</reference>
<dbReference type="eggNOG" id="ENOG502QSDG">
    <property type="taxonomic scope" value="Eukaryota"/>
</dbReference>
<evidence type="ECO:0000256" key="1">
    <source>
        <dbReference type="SAM" id="MobiDB-lite"/>
    </source>
</evidence>
<evidence type="ECO:0000313" key="2">
    <source>
        <dbReference type="EMBL" id="EFJ33432.1"/>
    </source>
</evidence>
<accession>D8R4B0</accession>
<dbReference type="Proteomes" id="UP000001514">
    <property type="component" value="Unassembled WGS sequence"/>
</dbReference>